<feature type="domain" description="Yeast cell wall synthesis Kre9/Knh1-like N-terminal" evidence="4">
    <location>
        <begin position="22"/>
        <end position="114"/>
    </location>
</feature>
<keyword evidence="6" id="KW-1185">Reference proteome</keyword>
<comment type="caution">
    <text evidence="5">The sequence shown here is derived from an EMBL/GenBank/DDBJ whole genome shotgun (WGS) entry which is preliminary data.</text>
</comment>
<proteinExistence type="predicted"/>
<feature type="compositionally biased region" description="Low complexity" evidence="2">
    <location>
        <begin position="114"/>
        <end position="163"/>
    </location>
</feature>
<dbReference type="OrthoDB" id="5316007at2759"/>
<dbReference type="InterPro" id="IPR018466">
    <property type="entry name" value="Kre9/Knh1-like_N"/>
</dbReference>
<dbReference type="Pfam" id="PF10342">
    <property type="entry name" value="Kre9_KNH"/>
    <property type="match status" value="1"/>
</dbReference>
<protein>
    <recommendedName>
        <fullName evidence="4">Yeast cell wall synthesis Kre9/Knh1-like N-terminal domain-containing protein</fullName>
    </recommendedName>
</protein>
<evidence type="ECO:0000313" key="5">
    <source>
        <dbReference type="EMBL" id="CAG8300856.1"/>
    </source>
</evidence>
<evidence type="ECO:0000313" key="6">
    <source>
        <dbReference type="Proteomes" id="UP001153618"/>
    </source>
</evidence>
<evidence type="ECO:0000256" key="1">
    <source>
        <dbReference type="ARBA" id="ARBA00022729"/>
    </source>
</evidence>
<feature type="chain" id="PRO_5040988889" description="Yeast cell wall synthesis Kre9/Knh1-like N-terminal domain-containing protein" evidence="3">
    <location>
        <begin position="27"/>
        <end position="239"/>
    </location>
</feature>
<dbReference type="InterPro" id="IPR052479">
    <property type="entry name" value="GPI-anchor_Adhesion_Reg"/>
</dbReference>
<keyword evidence="1 3" id="KW-0732">Signal</keyword>
<dbReference type="PANTHER" id="PTHR35185">
    <property type="entry name" value="SERINE/THREONINE-RICH PROTEIN ADG2-RELATED"/>
    <property type="match status" value="1"/>
</dbReference>
<dbReference type="Proteomes" id="UP001153618">
    <property type="component" value="Unassembled WGS sequence"/>
</dbReference>
<feature type="region of interest" description="Disordered" evidence="2">
    <location>
        <begin position="194"/>
        <end position="213"/>
    </location>
</feature>
<evidence type="ECO:0000256" key="3">
    <source>
        <dbReference type="SAM" id="SignalP"/>
    </source>
</evidence>
<evidence type="ECO:0000256" key="2">
    <source>
        <dbReference type="SAM" id="MobiDB-lite"/>
    </source>
</evidence>
<dbReference type="AlphaFoldDB" id="A0A9W4IKU0"/>
<gene>
    <name evidence="5" type="ORF">POLS_LOCUS9905</name>
</gene>
<dbReference type="PANTHER" id="PTHR35185:SF1">
    <property type="entry name" value="UPF0619 GPI-ANCHORED MEMBRANE PROTEIN C1322.10"/>
    <property type="match status" value="1"/>
</dbReference>
<organism evidence="5 6">
    <name type="scientific">Penicillium olsonii</name>
    <dbReference type="NCBI Taxonomy" id="99116"/>
    <lineage>
        <taxon>Eukaryota</taxon>
        <taxon>Fungi</taxon>
        <taxon>Dikarya</taxon>
        <taxon>Ascomycota</taxon>
        <taxon>Pezizomycotina</taxon>
        <taxon>Eurotiomycetes</taxon>
        <taxon>Eurotiomycetidae</taxon>
        <taxon>Eurotiales</taxon>
        <taxon>Aspergillaceae</taxon>
        <taxon>Penicillium</taxon>
    </lineage>
</organism>
<feature type="region of interest" description="Disordered" evidence="2">
    <location>
        <begin position="112"/>
        <end position="163"/>
    </location>
</feature>
<accession>A0A9W4IKU0</accession>
<reference evidence="5" key="1">
    <citation type="submission" date="2021-07" db="EMBL/GenBank/DDBJ databases">
        <authorList>
            <person name="Branca A.L. A."/>
        </authorList>
    </citation>
    <scope>NUCLEOTIDE SEQUENCE</scope>
</reference>
<evidence type="ECO:0000259" key="4">
    <source>
        <dbReference type="Pfam" id="PF10342"/>
    </source>
</evidence>
<dbReference type="EMBL" id="CAJVOS010000104">
    <property type="protein sequence ID" value="CAG8300856.1"/>
    <property type="molecule type" value="Genomic_DNA"/>
</dbReference>
<sequence length="239" mass="23319">MRFSIALALPLALSVAALKVTEPAKGAEVDLSKSFTVKWESVDTDANTVDIILVNNAIYPSVEEKIASDIDTSKGSYTASGLKDIAKGSGFQVNLMSTSEKNTGILAQSQQFNVTEPAESSSSATSTGTSSTVSSSTSASTSGVSTGSSTAGSSTTGSSSEMSTTVTSVATLTGTAGTATGTTTGTFTKTGLATSASASGSASGSSTAAPTPSTGAAMSLIAQPIALAGAVVGALALNL</sequence>
<feature type="signal peptide" evidence="3">
    <location>
        <begin position="1"/>
        <end position="26"/>
    </location>
</feature>
<name>A0A9W4IKU0_PENOL</name>